<reference evidence="1 2" key="1">
    <citation type="journal article" date="2018" name="Mol. Biol. Evol.">
        <title>Analysis of the draft genome of the red seaweed Gracilariopsis chorda provides insights into genome size evolution in Rhodophyta.</title>
        <authorList>
            <person name="Lee J."/>
            <person name="Yang E.C."/>
            <person name="Graf L."/>
            <person name="Yang J.H."/>
            <person name="Qiu H."/>
            <person name="Zel Zion U."/>
            <person name="Chan C.X."/>
            <person name="Stephens T.G."/>
            <person name="Weber A.P.M."/>
            <person name="Boo G.H."/>
            <person name="Boo S.M."/>
            <person name="Kim K.M."/>
            <person name="Shin Y."/>
            <person name="Jung M."/>
            <person name="Lee S.J."/>
            <person name="Yim H.S."/>
            <person name="Lee J.H."/>
            <person name="Bhattacharya D."/>
            <person name="Yoon H.S."/>
        </authorList>
    </citation>
    <scope>NUCLEOTIDE SEQUENCE [LARGE SCALE GENOMIC DNA]</scope>
    <source>
        <strain evidence="1 2">SKKU-2015</strain>
        <tissue evidence="1">Whole body</tissue>
    </source>
</reference>
<evidence type="ECO:0000313" key="1">
    <source>
        <dbReference type="EMBL" id="PXF47186.1"/>
    </source>
</evidence>
<organism evidence="1 2">
    <name type="scientific">Gracilariopsis chorda</name>
    <dbReference type="NCBI Taxonomy" id="448386"/>
    <lineage>
        <taxon>Eukaryota</taxon>
        <taxon>Rhodophyta</taxon>
        <taxon>Florideophyceae</taxon>
        <taxon>Rhodymeniophycidae</taxon>
        <taxon>Gracilariales</taxon>
        <taxon>Gracilariaceae</taxon>
        <taxon>Gracilariopsis</taxon>
    </lineage>
</organism>
<accession>A0A2V3IYF2</accession>
<dbReference type="Proteomes" id="UP000247409">
    <property type="component" value="Unassembled WGS sequence"/>
</dbReference>
<proteinExistence type="predicted"/>
<dbReference type="AlphaFoldDB" id="A0A2V3IYF2"/>
<keyword evidence="2" id="KW-1185">Reference proteome</keyword>
<dbReference type="EMBL" id="NBIV01000027">
    <property type="protein sequence ID" value="PXF47186.1"/>
    <property type="molecule type" value="Genomic_DNA"/>
</dbReference>
<gene>
    <name evidence="1" type="ORF">BWQ96_02961</name>
</gene>
<dbReference type="OrthoDB" id="10486377at2759"/>
<protein>
    <submittedName>
        <fullName evidence="1">Uncharacterized protein</fullName>
    </submittedName>
</protein>
<sequence>MTSASDKAILEFYTEQSERQRRRNSDHGEVPAVFKTNSFQISISGQTLALPNPWSPTRLHAELSVKEANSETFVHQLTTEAITGESSPKFVRRANFSPLDLDDSQSEATRTILKVDVFLNKQQIFTAQCSLAKLLWDCRFEHVVEPVFPSLAIVKNKRVARGKIFLDAISGRPPHLPKDEYQVILTFELSSKAWTSIAEQKSYLAICSVGFHGRWNRLYASDHVKKPFMRSISTTFPRIYLRRSDLTNGNKTNPIRVELYGCRKGYPRLLGFFHFMLADLENPKEVVWNAGQSSGLQAQVATSSASVSPVRSEAHFLIDAVRTSVTSGRGSLYKSRSETKSPLSPTVVTDTDAYFESTSRATHERGEGNTKMRRNFTVSFPEHYITLLEEDKDEDRDGTFTCPRR</sequence>
<name>A0A2V3IYF2_9FLOR</name>
<evidence type="ECO:0000313" key="2">
    <source>
        <dbReference type="Proteomes" id="UP000247409"/>
    </source>
</evidence>
<comment type="caution">
    <text evidence="1">The sequence shown here is derived from an EMBL/GenBank/DDBJ whole genome shotgun (WGS) entry which is preliminary data.</text>
</comment>